<feature type="region of interest" description="Disordered" evidence="2">
    <location>
        <begin position="303"/>
        <end position="328"/>
    </location>
</feature>
<evidence type="ECO:0000256" key="2">
    <source>
        <dbReference type="SAM" id="MobiDB-lite"/>
    </source>
</evidence>
<evidence type="ECO:0000313" key="4">
    <source>
        <dbReference type="Proteomes" id="UP000424527"/>
    </source>
</evidence>
<dbReference type="GO" id="GO:0002088">
    <property type="term" value="P:lens development in camera-type eye"/>
    <property type="evidence" value="ECO:0007669"/>
    <property type="project" value="TreeGrafter"/>
</dbReference>
<dbReference type="Proteomes" id="UP000424527">
    <property type="component" value="Unassembled WGS sequence"/>
</dbReference>
<dbReference type="Pfam" id="PF15273">
    <property type="entry name" value="NHS"/>
    <property type="match status" value="1"/>
</dbReference>
<organism evidence="3 4">
    <name type="scientific">Larimichthys crocea</name>
    <name type="common">Large yellow croaker</name>
    <name type="synonym">Pseudosciaena crocea</name>
    <dbReference type="NCBI Taxonomy" id="215358"/>
    <lineage>
        <taxon>Eukaryota</taxon>
        <taxon>Metazoa</taxon>
        <taxon>Chordata</taxon>
        <taxon>Craniata</taxon>
        <taxon>Vertebrata</taxon>
        <taxon>Euteleostomi</taxon>
        <taxon>Actinopterygii</taxon>
        <taxon>Neopterygii</taxon>
        <taxon>Teleostei</taxon>
        <taxon>Neoteleostei</taxon>
        <taxon>Acanthomorphata</taxon>
        <taxon>Eupercaria</taxon>
        <taxon>Sciaenidae</taxon>
        <taxon>Larimichthys</taxon>
    </lineage>
</organism>
<dbReference type="InterPro" id="IPR024845">
    <property type="entry name" value="NHS-like"/>
</dbReference>
<evidence type="ECO:0000256" key="1">
    <source>
        <dbReference type="SAM" id="Coils"/>
    </source>
</evidence>
<feature type="compositionally biased region" description="Basic and acidic residues" evidence="2">
    <location>
        <begin position="416"/>
        <end position="433"/>
    </location>
</feature>
<feature type="coiled-coil region" evidence="1">
    <location>
        <begin position="55"/>
        <end position="82"/>
    </location>
</feature>
<dbReference type="Gene3D" id="1.20.5.340">
    <property type="match status" value="1"/>
</dbReference>
<dbReference type="EMBL" id="REGW02000007">
    <property type="protein sequence ID" value="KAE8294477.1"/>
    <property type="molecule type" value="Genomic_DNA"/>
</dbReference>
<dbReference type="PANTHER" id="PTHR23039">
    <property type="entry name" value="NANCE-HORAN SYNDROME PROTEIN"/>
    <property type="match status" value="1"/>
</dbReference>
<proteinExistence type="predicted"/>
<dbReference type="GO" id="GO:0030154">
    <property type="term" value="P:cell differentiation"/>
    <property type="evidence" value="ECO:0007669"/>
    <property type="project" value="TreeGrafter"/>
</dbReference>
<gene>
    <name evidence="3" type="ORF">D5F01_LYC07431</name>
</gene>
<reference evidence="3 4" key="1">
    <citation type="submission" date="2019-07" db="EMBL/GenBank/DDBJ databases">
        <title>Chromosome genome assembly for large yellow croaker.</title>
        <authorList>
            <person name="Xiao S."/>
        </authorList>
    </citation>
    <scope>NUCLEOTIDE SEQUENCE [LARGE SCALE GENOMIC DNA]</scope>
    <source>
        <strain evidence="3">JMULYC20181020</strain>
        <tissue evidence="3">Muscle</tissue>
    </source>
</reference>
<evidence type="ECO:0000313" key="3">
    <source>
        <dbReference type="EMBL" id="KAE8294477.1"/>
    </source>
</evidence>
<accession>A0A6G0IT13</accession>
<feature type="region of interest" description="Disordered" evidence="2">
    <location>
        <begin position="413"/>
        <end position="433"/>
    </location>
</feature>
<sequence>MPFAKRTVEPQLLCRYQIPNEDGLLFEDLVSISNVALSRTLRQLSDLARHACSIFQELENDLTSTNRRVSGLQSKINQLQETCSELDPKQEAVPVSNLDVESKLTAHYQAPWHQQRNIFHPSTRPACVEELHRQASISLWAVHRDAQRRRSGSRERRVTISISALPPMPLYPSPHINQRQDKKGINLTTFESTRSSSPTECCRFSPWSRKAAPFDPDTDGVALGHRSKFPIPNTPSTLDKQTNWSKALPLPTPEERMKSSSQVINSCVIPINVTGVGFDRDASVRCSLVHSQSVLQRRRKLRRRRTVAGVPRQVQQDLDSDDSPGSRERTVIVHAGPDITPSSDDLNSHLSTRDSGCQTEDFLISGAPSRRRIRAQRGQGVSLSLSHSAGNISCLPDSSDAMFNTSVGARFRSRSLPRDGNRMLDNGHNDSDD</sequence>
<keyword evidence="1" id="KW-0175">Coiled coil</keyword>
<name>A0A6G0IT13_LARCR</name>
<dbReference type="PANTHER" id="PTHR23039:SF5">
    <property type="entry name" value="ACTIN REMODELING REGULATOR NHS"/>
    <property type="match status" value="1"/>
</dbReference>
<dbReference type="FunFam" id="1.20.5.340:FF:000039">
    <property type="entry name" value="Nance-Horan syndrome protein isoform X1"/>
    <property type="match status" value="1"/>
</dbReference>
<keyword evidence="4" id="KW-1185">Reference proteome</keyword>
<dbReference type="AlphaFoldDB" id="A0A6G0IT13"/>
<protein>
    <submittedName>
        <fullName evidence="3">Nance-Horan syndrome protein Congenital cataracts and dental anomalies protein</fullName>
    </submittedName>
</protein>
<comment type="caution">
    <text evidence="3">The sequence shown here is derived from an EMBL/GenBank/DDBJ whole genome shotgun (WGS) entry which is preliminary data.</text>
</comment>